<dbReference type="PANTHER" id="PTHR30146:SF131">
    <property type="entry name" value="LACI FAMILY DNA-BINDING TRANSCRIPTIONAL REGULATOR"/>
    <property type="match status" value="1"/>
</dbReference>
<evidence type="ECO:0000259" key="4">
    <source>
        <dbReference type="PROSITE" id="PS50932"/>
    </source>
</evidence>
<dbReference type="InterPro" id="IPR010982">
    <property type="entry name" value="Lambda_DNA-bd_dom_sf"/>
</dbReference>
<comment type="caution">
    <text evidence="5">The sequence shown here is derived from an EMBL/GenBank/DDBJ whole genome shotgun (WGS) entry which is preliminary data.</text>
</comment>
<dbReference type="InterPro" id="IPR001761">
    <property type="entry name" value="Peripla_BP/Lac1_sug-bd_dom"/>
</dbReference>
<organism evidence="5 6">
    <name type="scientific">Endozoicomonas elysicola</name>
    <dbReference type="NCBI Taxonomy" id="305900"/>
    <lineage>
        <taxon>Bacteria</taxon>
        <taxon>Pseudomonadati</taxon>
        <taxon>Pseudomonadota</taxon>
        <taxon>Gammaproteobacteria</taxon>
        <taxon>Oceanospirillales</taxon>
        <taxon>Endozoicomonadaceae</taxon>
        <taxon>Endozoicomonas</taxon>
    </lineage>
</organism>
<dbReference type="RefSeq" id="WP_020581746.1">
    <property type="nucleotide sequence ID" value="NZ_JOJP01000001.1"/>
</dbReference>
<keyword evidence="6" id="KW-1185">Reference proteome</keyword>
<dbReference type="InterPro" id="IPR028082">
    <property type="entry name" value="Peripla_BP_I"/>
</dbReference>
<dbReference type="PROSITE" id="PS00356">
    <property type="entry name" value="HTH_LACI_1"/>
    <property type="match status" value="1"/>
</dbReference>
<dbReference type="SMART" id="SM00354">
    <property type="entry name" value="HTH_LACI"/>
    <property type="match status" value="1"/>
</dbReference>
<proteinExistence type="predicted"/>
<dbReference type="CDD" id="cd01392">
    <property type="entry name" value="HTH_LacI"/>
    <property type="match status" value="1"/>
</dbReference>
<dbReference type="SUPFAM" id="SSF53822">
    <property type="entry name" value="Periplasmic binding protein-like I"/>
    <property type="match status" value="1"/>
</dbReference>
<reference evidence="5 6" key="1">
    <citation type="submission" date="2014-06" db="EMBL/GenBank/DDBJ databases">
        <title>Whole Genome Sequences of Three Symbiotic Endozoicomonas Bacteria.</title>
        <authorList>
            <person name="Neave M.J."/>
            <person name="Apprill A."/>
            <person name="Voolstra C.R."/>
        </authorList>
    </citation>
    <scope>NUCLEOTIDE SEQUENCE [LARGE SCALE GENOMIC DNA]</scope>
    <source>
        <strain evidence="5 6">DSM 22380</strain>
    </source>
</reference>
<gene>
    <name evidence="5" type="ORF">GV64_21980</name>
</gene>
<dbReference type="STRING" id="305900.GV64_21980"/>
<keyword evidence="1" id="KW-0805">Transcription regulation</keyword>
<dbReference type="FunFam" id="1.10.260.40:FF:000002">
    <property type="entry name" value="HTH-type transcriptional repressor PurR"/>
    <property type="match status" value="1"/>
</dbReference>
<feature type="domain" description="HTH lacI-type" evidence="4">
    <location>
        <begin position="2"/>
        <end position="56"/>
    </location>
</feature>
<accession>A0A081KFV4</accession>
<evidence type="ECO:0000313" key="5">
    <source>
        <dbReference type="EMBL" id="KEI73030.1"/>
    </source>
</evidence>
<dbReference type="Gene3D" id="3.40.50.2300">
    <property type="match status" value="2"/>
</dbReference>
<keyword evidence="2" id="KW-0238">DNA-binding</keyword>
<dbReference type="Pfam" id="PF00356">
    <property type="entry name" value="LacI"/>
    <property type="match status" value="1"/>
</dbReference>
<dbReference type="InterPro" id="IPR000843">
    <property type="entry name" value="HTH_LacI"/>
</dbReference>
<dbReference type="PRINTS" id="PR00036">
    <property type="entry name" value="HTHLACI"/>
</dbReference>
<dbReference type="PANTHER" id="PTHR30146">
    <property type="entry name" value="LACI-RELATED TRANSCRIPTIONAL REPRESSOR"/>
    <property type="match status" value="1"/>
</dbReference>
<dbReference type="Proteomes" id="UP000027997">
    <property type="component" value="Unassembled WGS sequence"/>
</dbReference>
<dbReference type="GO" id="GO:0003700">
    <property type="term" value="F:DNA-binding transcription factor activity"/>
    <property type="evidence" value="ECO:0007669"/>
    <property type="project" value="TreeGrafter"/>
</dbReference>
<dbReference type="EMBL" id="JOJP01000001">
    <property type="protein sequence ID" value="KEI73030.1"/>
    <property type="molecule type" value="Genomic_DNA"/>
</dbReference>
<sequence>MASIKDVAELAGVSRATVSRVLNETGQIKEATRDRVHAAMKKLNYRPNPLARSLATSSSNTVGLVVTSYRGSFFSELMAEVQEEMDQQGKFLLVSRGKRSRESEQLALQRLTDMRCDGLILHARNLYDEELIELAQQETPFILLDRQVEGLEDRCIAFEHAEAGKLAVEHLIQHGHQKIACLAGPRERLTARLRFQGYEQALREHHIDLDESLVAEADYDRQGGYQAMAEILERHPDITAVYSCSEEMCVGAFDLFREQNMTVPGDISVISFDSVSICTMLTPAVTTVHFPIKEMAAKASSALSSLMNHQPLRKLDTFKPELRQRESVRTLK</sequence>
<dbReference type="Pfam" id="PF00532">
    <property type="entry name" value="Peripla_BP_1"/>
    <property type="match status" value="1"/>
</dbReference>
<evidence type="ECO:0000256" key="2">
    <source>
        <dbReference type="ARBA" id="ARBA00023125"/>
    </source>
</evidence>
<dbReference type="AlphaFoldDB" id="A0A081KFV4"/>
<evidence type="ECO:0000256" key="1">
    <source>
        <dbReference type="ARBA" id="ARBA00023015"/>
    </source>
</evidence>
<dbReference type="CDD" id="cd06270">
    <property type="entry name" value="PBP1_GalS-like"/>
    <property type="match status" value="1"/>
</dbReference>
<dbReference type="Gene3D" id="1.10.260.40">
    <property type="entry name" value="lambda repressor-like DNA-binding domains"/>
    <property type="match status" value="1"/>
</dbReference>
<evidence type="ECO:0000256" key="3">
    <source>
        <dbReference type="ARBA" id="ARBA00023163"/>
    </source>
</evidence>
<dbReference type="PROSITE" id="PS50932">
    <property type="entry name" value="HTH_LACI_2"/>
    <property type="match status" value="1"/>
</dbReference>
<dbReference type="GO" id="GO:0000976">
    <property type="term" value="F:transcription cis-regulatory region binding"/>
    <property type="evidence" value="ECO:0007669"/>
    <property type="project" value="TreeGrafter"/>
</dbReference>
<protein>
    <submittedName>
        <fullName evidence="5">LacI family transcriptional regulator</fullName>
    </submittedName>
</protein>
<dbReference type="eggNOG" id="COG1609">
    <property type="taxonomic scope" value="Bacteria"/>
</dbReference>
<evidence type="ECO:0000313" key="6">
    <source>
        <dbReference type="Proteomes" id="UP000027997"/>
    </source>
</evidence>
<name>A0A081KFV4_9GAMM</name>
<dbReference type="SUPFAM" id="SSF47413">
    <property type="entry name" value="lambda repressor-like DNA-binding domains"/>
    <property type="match status" value="1"/>
</dbReference>
<keyword evidence="3" id="KW-0804">Transcription</keyword>